<sequence length="523" mass="59355">MSSTTAVELSSMSRSATPVPQIRQQTCVPSRPTETYDVQQHAPEPRESLDRTPEPNLSQHIVSVLWCKEKSMAIMTLMALLLGFASLGFGIGSWVGQKQGNDIATKTLWIDRYGICSDHEELRETPQCQQIIAQTLQDLNIQGHPASNQTLQARAISPLEVCARPHKMRHQHIQHMIDWVPRQLDVYIRASMFESEIAACLQLSANLIPEMRSTSVSLAQRYQFAMRPILAGVLDPEDTVLDRIVREVEDLYSVVAGMSSADELCLLENGMNVNHFNAWRADLVHNHETRPKPIAGRSEYQLSMLDKKLKKYIKDSHLVAMKSKLRYAKIPWAAGILTFLLLRLIVARPIPSAQFSPGILALDICLMSHRVEQTYTSSPLRSSVIFFITSLCLNRLYLTISPRDQILQTKLERLTATTLIICCGANISRFFFPTTYFLAFAYWYLRVSAAELDVGLWDSLTSLVASRVTLYRKDVSKYSWLIVLIPFIFITLSNGLVFWVLDERFGGLSFVIVFMLSKICWHR</sequence>
<feature type="compositionally biased region" description="Basic and acidic residues" evidence="1">
    <location>
        <begin position="43"/>
        <end position="53"/>
    </location>
</feature>
<keyword evidence="2" id="KW-0472">Membrane</keyword>
<evidence type="ECO:0000256" key="2">
    <source>
        <dbReference type="SAM" id="Phobius"/>
    </source>
</evidence>
<evidence type="ECO:0000313" key="3">
    <source>
        <dbReference type="EMBL" id="CEO55095.1"/>
    </source>
</evidence>
<gene>
    <name evidence="3" type="ORF">BN869_000011153_1</name>
</gene>
<evidence type="ECO:0000256" key="1">
    <source>
        <dbReference type="SAM" id="MobiDB-lite"/>
    </source>
</evidence>
<feature type="transmembrane region" description="Helical" evidence="2">
    <location>
        <begin position="380"/>
        <end position="398"/>
    </location>
</feature>
<feature type="transmembrane region" description="Helical" evidence="2">
    <location>
        <begin position="419"/>
        <end position="442"/>
    </location>
</feature>
<accession>A0A0B7KJP8</accession>
<feature type="transmembrane region" description="Helical" evidence="2">
    <location>
        <begin position="72"/>
        <end position="96"/>
    </location>
</feature>
<feature type="transmembrane region" description="Helical" evidence="2">
    <location>
        <begin position="478"/>
        <end position="499"/>
    </location>
</feature>
<feature type="transmembrane region" description="Helical" evidence="2">
    <location>
        <begin position="330"/>
        <end position="350"/>
    </location>
</feature>
<feature type="region of interest" description="Disordered" evidence="1">
    <location>
        <begin position="1"/>
        <end position="54"/>
    </location>
</feature>
<feature type="transmembrane region" description="Helical" evidence="2">
    <location>
        <begin position="505"/>
        <end position="521"/>
    </location>
</feature>
<organism evidence="3">
    <name type="scientific">Bionectria ochroleuca</name>
    <name type="common">Gliocladium roseum</name>
    <dbReference type="NCBI Taxonomy" id="29856"/>
    <lineage>
        <taxon>Eukaryota</taxon>
        <taxon>Fungi</taxon>
        <taxon>Dikarya</taxon>
        <taxon>Ascomycota</taxon>
        <taxon>Pezizomycotina</taxon>
        <taxon>Sordariomycetes</taxon>
        <taxon>Hypocreomycetidae</taxon>
        <taxon>Hypocreales</taxon>
        <taxon>Bionectriaceae</taxon>
        <taxon>Clonostachys</taxon>
    </lineage>
</organism>
<keyword evidence="2" id="KW-0812">Transmembrane</keyword>
<dbReference type="AlphaFoldDB" id="A0A0B7KJP8"/>
<feature type="transmembrane region" description="Helical" evidence="2">
    <location>
        <begin position="454"/>
        <end position="471"/>
    </location>
</feature>
<proteinExistence type="predicted"/>
<feature type="compositionally biased region" description="Polar residues" evidence="1">
    <location>
        <begin position="1"/>
        <end position="38"/>
    </location>
</feature>
<dbReference type="EMBL" id="CDPU01000048">
    <property type="protein sequence ID" value="CEO55095.1"/>
    <property type="molecule type" value="Genomic_DNA"/>
</dbReference>
<name>A0A0B7KJP8_BIOOC</name>
<keyword evidence="2" id="KW-1133">Transmembrane helix</keyword>
<reference evidence="3" key="1">
    <citation type="submission" date="2015-01" db="EMBL/GenBank/DDBJ databases">
        <authorList>
            <person name="Durling Mikael"/>
        </authorList>
    </citation>
    <scope>NUCLEOTIDE SEQUENCE</scope>
</reference>
<protein>
    <submittedName>
        <fullName evidence="3">Uncharacterized protein</fullName>
    </submittedName>
</protein>